<accession>A0A834R9H8</accession>
<keyword evidence="4" id="KW-1185">Reference proteome</keyword>
<name>A0A834R9H8_SARSC</name>
<dbReference type="Proteomes" id="UP000070412">
    <property type="component" value="Unassembled WGS sequence"/>
</dbReference>
<feature type="compositionally biased region" description="Basic and acidic residues" evidence="1">
    <location>
        <begin position="177"/>
        <end position="189"/>
    </location>
</feature>
<feature type="region of interest" description="Disordered" evidence="1">
    <location>
        <begin position="170"/>
        <end position="189"/>
    </location>
</feature>
<protein>
    <submittedName>
        <fullName evidence="2 3">Uncharacterized protein</fullName>
    </submittedName>
</protein>
<evidence type="ECO:0000313" key="2">
    <source>
        <dbReference type="EMBL" id="KAF7492393.1"/>
    </source>
</evidence>
<feature type="compositionally biased region" description="Low complexity" evidence="1">
    <location>
        <begin position="225"/>
        <end position="249"/>
    </location>
</feature>
<feature type="region of interest" description="Disordered" evidence="1">
    <location>
        <begin position="139"/>
        <end position="162"/>
    </location>
</feature>
<organism evidence="2">
    <name type="scientific">Sarcoptes scabiei</name>
    <name type="common">Itch mite</name>
    <name type="synonym">Acarus scabiei</name>
    <dbReference type="NCBI Taxonomy" id="52283"/>
    <lineage>
        <taxon>Eukaryota</taxon>
        <taxon>Metazoa</taxon>
        <taxon>Ecdysozoa</taxon>
        <taxon>Arthropoda</taxon>
        <taxon>Chelicerata</taxon>
        <taxon>Arachnida</taxon>
        <taxon>Acari</taxon>
        <taxon>Acariformes</taxon>
        <taxon>Sarcoptiformes</taxon>
        <taxon>Astigmata</taxon>
        <taxon>Psoroptidia</taxon>
        <taxon>Sarcoptoidea</taxon>
        <taxon>Sarcoptidae</taxon>
        <taxon>Sarcoptinae</taxon>
        <taxon>Sarcoptes</taxon>
    </lineage>
</organism>
<reference evidence="2" key="2">
    <citation type="submission" date="2020-01" db="EMBL/GenBank/DDBJ databases">
        <authorList>
            <person name="Korhonen P.K.K."/>
            <person name="Guangxu M.G."/>
            <person name="Wang T.W."/>
            <person name="Stroehlein A.J.S."/>
            <person name="Young N.D."/>
            <person name="Ang C.-S.A."/>
            <person name="Fernando D.W.F."/>
            <person name="Lu H.L."/>
            <person name="Taylor S.T."/>
            <person name="Ehtesham M.E.M."/>
            <person name="Najaraj S.H.N."/>
            <person name="Harsha G.H.G."/>
            <person name="Madugundu A.M."/>
            <person name="Renuse S.R."/>
            <person name="Holt D.H."/>
            <person name="Pandey A.P."/>
            <person name="Papenfuss A.P."/>
            <person name="Gasser R.B.G."/>
            <person name="Fischer K.F."/>
        </authorList>
    </citation>
    <scope>NUCLEOTIDE SEQUENCE</scope>
    <source>
        <strain evidence="2">SSS_KF_BRIS2020</strain>
    </source>
</reference>
<dbReference type="EnsemblMetazoa" id="SSS_4049s_mrna">
    <property type="protein sequence ID" value="KAF7492393.1"/>
    <property type="gene ID" value="SSS_4049"/>
</dbReference>
<reference evidence="3" key="3">
    <citation type="submission" date="2022-06" db="UniProtKB">
        <authorList>
            <consortium name="EnsemblMetazoa"/>
        </authorList>
    </citation>
    <scope>IDENTIFICATION</scope>
</reference>
<feature type="compositionally biased region" description="Basic and acidic residues" evidence="1">
    <location>
        <begin position="150"/>
        <end position="162"/>
    </location>
</feature>
<gene>
    <name evidence="2" type="ORF">SSS_4049</name>
</gene>
<dbReference type="AlphaFoldDB" id="A0A834R9H8"/>
<evidence type="ECO:0000313" key="3">
    <source>
        <dbReference type="EnsemblMetazoa" id="KAF7492393.1"/>
    </source>
</evidence>
<sequence length="249" mass="28529">MTDKESVRIPKIQLTTTSPENVTESFSPLRPFETFTRALRHSFRLYNVRREKRNQQQIRSMNFLQVGKEKRLRSKSVGAVIHLGKEQNPIETDELSETGTSDLIFSDNCIESIVEVSSKKSTNLQVEKEVIDKKCDENDKVTEVNQSPEEISKNDDNVLKNETKNSLAIENEPIESNENREFERKESAIDDGNERLQSFRKRFARLMSTVRMNRIDSDSIKSSKRQPQTTSSSSSRSSSSSNESDSNLE</sequence>
<feature type="region of interest" description="Disordered" evidence="1">
    <location>
        <begin position="211"/>
        <end position="249"/>
    </location>
</feature>
<evidence type="ECO:0000256" key="1">
    <source>
        <dbReference type="SAM" id="MobiDB-lite"/>
    </source>
</evidence>
<reference evidence="4" key="1">
    <citation type="journal article" date="2020" name="PLoS Negl. Trop. Dis.">
        <title>High-quality nuclear genome for Sarcoptes scabiei-A critical resource for a neglected parasite.</title>
        <authorList>
            <person name="Korhonen P.K."/>
            <person name="Gasser R.B."/>
            <person name="Ma G."/>
            <person name="Wang T."/>
            <person name="Stroehlein A.J."/>
            <person name="Young N.D."/>
            <person name="Ang C.S."/>
            <person name="Fernando D.D."/>
            <person name="Lu H.C."/>
            <person name="Taylor S."/>
            <person name="Reynolds S.L."/>
            <person name="Mofiz E."/>
            <person name="Najaraj S.H."/>
            <person name="Gowda H."/>
            <person name="Madugundu A."/>
            <person name="Renuse S."/>
            <person name="Holt D."/>
            <person name="Pandey A."/>
            <person name="Papenfuss A.T."/>
            <person name="Fischer K."/>
        </authorList>
    </citation>
    <scope>NUCLEOTIDE SEQUENCE [LARGE SCALE GENOMIC DNA]</scope>
</reference>
<evidence type="ECO:0000313" key="4">
    <source>
        <dbReference type="Proteomes" id="UP000070412"/>
    </source>
</evidence>
<dbReference type="EMBL" id="WVUK01000056">
    <property type="protein sequence ID" value="KAF7492393.1"/>
    <property type="molecule type" value="Genomic_DNA"/>
</dbReference>
<proteinExistence type="predicted"/>